<reference evidence="1 2" key="1">
    <citation type="submission" date="2022-09" db="EMBL/GenBank/DDBJ databases">
        <title>Draft genome of isolate Be4.</title>
        <authorList>
            <person name="Sanchez-Castro I."/>
            <person name="Martinez-Rodriguez P."/>
            <person name="Descostes M."/>
            <person name="Merroun M."/>
        </authorList>
    </citation>
    <scope>NUCLEOTIDE SEQUENCE [LARGE SCALE GENOMIC DNA]</scope>
    <source>
        <strain evidence="1 2">Be4</strain>
    </source>
</reference>
<name>A0ABT2PGK0_9BURK</name>
<gene>
    <name evidence="1" type="ORF">N0K08_02690</name>
</gene>
<accession>A0ABT2PGK0</accession>
<proteinExistence type="predicted"/>
<organism evidence="1 2">
    <name type="scientific">Acidovorax bellezanensis</name>
    <dbReference type="NCBI Taxonomy" id="2976702"/>
    <lineage>
        <taxon>Bacteria</taxon>
        <taxon>Pseudomonadati</taxon>
        <taxon>Pseudomonadota</taxon>
        <taxon>Betaproteobacteria</taxon>
        <taxon>Burkholderiales</taxon>
        <taxon>Comamonadaceae</taxon>
        <taxon>Acidovorax</taxon>
    </lineage>
</organism>
<comment type="caution">
    <text evidence="1">The sequence shown here is derived from an EMBL/GenBank/DDBJ whole genome shotgun (WGS) entry which is preliminary data.</text>
</comment>
<sequence>MPTPPTDSLPSSAGPAADIAPIVAFASAASEGAMALWPTLRLPHLQQLLQHARVVHSDQGDEADFCPPHERAWARQLQLPMSHGCVPWAAWQQQAADPAPQETAWAWLSPCHWRIGADTVHMGDPAQLALDEAQSRALLDILAPWFAEDGITLQFQRPDRWLARGAPLDGLCTASLDRVIGRDVRRWLPDAQTARTINRLHSEVQMLLYTHAFNDSRANHGLPPVNAFWLHGAGRLQAPVPVQPRPAHAELAALRDAALQENWAAWGLAWEQLDASLLRELLTAHQGGAAVQLTLCGERNALTWQPQRPGAWQKIQSVFKPKGLPDLPSML</sequence>
<protein>
    <submittedName>
        <fullName evidence="1">Phosphoglycerate mutase</fullName>
    </submittedName>
</protein>
<evidence type="ECO:0000313" key="2">
    <source>
        <dbReference type="Proteomes" id="UP001525968"/>
    </source>
</evidence>
<evidence type="ECO:0000313" key="1">
    <source>
        <dbReference type="EMBL" id="MCT9809533.1"/>
    </source>
</evidence>
<dbReference type="EMBL" id="JAODYH010000001">
    <property type="protein sequence ID" value="MCT9809533.1"/>
    <property type="molecule type" value="Genomic_DNA"/>
</dbReference>
<keyword evidence="2" id="KW-1185">Reference proteome</keyword>
<dbReference type="Proteomes" id="UP001525968">
    <property type="component" value="Unassembled WGS sequence"/>
</dbReference>